<comment type="subcellular location">
    <subcellularLocation>
        <location evidence="1">Cell membrane</location>
        <topology evidence="1">Multi-pass membrane protein</topology>
    </subcellularLocation>
</comment>
<keyword evidence="4 6" id="KW-1133">Transmembrane helix</keyword>
<dbReference type="EMBL" id="JARKIB010000014">
    <property type="protein sequence ID" value="KAJ7772207.1"/>
    <property type="molecule type" value="Genomic_DNA"/>
</dbReference>
<feature type="transmembrane region" description="Helical" evidence="6">
    <location>
        <begin position="65"/>
        <end position="85"/>
    </location>
</feature>
<keyword evidence="3 6" id="KW-0812">Transmembrane</keyword>
<dbReference type="PANTHER" id="PTHR34187">
    <property type="entry name" value="FGR18P"/>
    <property type="match status" value="1"/>
</dbReference>
<evidence type="ECO:0000256" key="2">
    <source>
        <dbReference type="ARBA" id="ARBA00022475"/>
    </source>
</evidence>
<sequence>MGVSLVLENAGSVARDHLASERTFLAYVRTSLAMASAGVALAQLLSLSEHLEDRLLPLKTYARPLAVTLIGLGLYVLFVGVSRYFAIQEALTKGMFPIARARVGIIALSMAAVVTLLFGVLVAGGFKLR</sequence>
<evidence type="ECO:0000259" key="7">
    <source>
        <dbReference type="Pfam" id="PF02656"/>
    </source>
</evidence>
<name>A0AAD7NRH8_9AGAR</name>
<reference evidence="8" key="1">
    <citation type="submission" date="2023-03" db="EMBL/GenBank/DDBJ databases">
        <title>Massive genome expansion in bonnet fungi (Mycena s.s.) driven by repeated elements and novel gene families across ecological guilds.</title>
        <authorList>
            <consortium name="Lawrence Berkeley National Laboratory"/>
            <person name="Harder C.B."/>
            <person name="Miyauchi S."/>
            <person name="Viragh M."/>
            <person name="Kuo A."/>
            <person name="Thoen E."/>
            <person name="Andreopoulos B."/>
            <person name="Lu D."/>
            <person name="Skrede I."/>
            <person name="Drula E."/>
            <person name="Henrissat B."/>
            <person name="Morin E."/>
            <person name="Kohler A."/>
            <person name="Barry K."/>
            <person name="LaButti K."/>
            <person name="Morin E."/>
            <person name="Salamov A."/>
            <person name="Lipzen A."/>
            <person name="Mereny Z."/>
            <person name="Hegedus B."/>
            <person name="Baldrian P."/>
            <person name="Stursova M."/>
            <person name="Weitz H."/>
            <person name="Taylor A."/>
            <person name="Grigoriev I.V."/>
            <person name="Nagy L.G."/>
            <person name="Martin F."/>
            <person name="Kauserud H."/>
        </authorList>
    </citation>
    <scope>NUCLEOTIDE SEQUENCE</scope>
    <source>
        <strain evidence="8">CBHHK182m</strain>
    </source>
</reference>
<dbReference type="GO" id="GO:0005886">
    <property type="term" value="C:plasma membrane"/>
    <property type="evidence" value="ECO:0007669"/>
    <property type="project" value="UniProtKB-SubCell"/>
</dbReference>
<gene>
    <name evidence="8" type="ORF">B0H16DRAFT_1768758</name>
</gene>
<dbReference type="Proteomes" id="UP001215598">
    <property type="component" value="Unassembled WGS sequence"/>
</dbReference>
<dbReference type="Pfam" id="PF02656">
    <property type="entry name" value="DUF202"/>
    <property type="match status" value="1"/>
</dbReference>
<dbReference type="InterPro" id="IPR052053">
    <property type="entry name" value="IM_YidH-like"/>
</dbReference>
<protein>
    <recommendedName>
        <fullName evidence="7">DUF202 domain-containing protein</fullName>
    </recommendedName>
</protein>
<keyword evidence="5 6" id="KW-0472">Membrane</keyword>
<feature type="domain" description="DUF202" evidence="7">
    <location>
        <begin position="15"/>
        <end position="88"/>
    </location>
</feature>
<keyword evidence="9" id="KW-1185">Reference proteome</keyword>
<evidence type="ECO:0000256" key="1">
    <source>
        <dbReference type="ARBA" id="ARBA00004651"/>
    </source>
</evidence>
<feature type="transmembrane region" description="Helical" evidence="6">
    <location>
        <begin position="24"/>
        <end position="45"/>
    </location>
</feature>
<dbReference type="InterPro" id="IPR003807">
    <property type="entry name" value="DUF202"/>
</dbReference>
<accession>A0AAD7NRH8</accession>
<evidence type="ECO:0000256" key="4">
    <source>
        <dbReference type="ARBA" id="ARBA00022989"/>
    </source>
</evidence>
<evidence type="ECO:0000313" key="9">
    <source>
        <dbReference type="Proteomes" id="UP001215598"/>
    </source>
</evidence>
<dbReference type="AlphaFoldDB" id="A0AAD7NRH8"/>
<evidence type="ECO:0000256" key="6">
    <source>
        <dbReference type="SAM" id="Phobius"/>
    </source>
</evidence>
<keyword evidence="2" id="KW-1003">Cell membrane</keyword>
<dbReference type="PANTHER" id="PTHR34187:SF2">
    <property type="entry name" value="DUF202 DOMAIN-CONTAINING PROTEIN"/>
    <property type="match status" value="1"/>
</dbReference>
<feature type="transmembrane region" description="Helical" evidence="6">
    <location>
        <begin position="105"/>
        <end position="126"/>
    </location>
</feature>
<evidence type="ECO:0000256" key="5">
    <source>
        <dbReference type="ARBA" id="ARBA00023136"/>
    </source>
</evidence>
<comment type="caution">
    <text evidence="8">The sequence shown here is derived from an EMBL/GenBank/DDBJ whole genome shotgun (WGS) entry which is preliminary data.</text>
</comment>
<proteinExistence type="predicted"/>
<evidence type="ECO:0000256" key="3">
    <source>
        <dbReference type="ARBA" id="ARBA00022692"/>
    </source>
</evidence>
<organism evidence="8 9">
    <name type="scientific">Mycena metata</name>
    <dbReference type="NCBI Taxonomy" id="1033252"/>
    <lineage>
        <taxon>Eukaryota</taxon>
        <taxon>Fungi</taxon>
        <taxon>Dikarya</taxon>
        <taxon>Basidiomycota</taxon>
        <taxon>Agaricomycotina</taxon>
        <taxon>Agaricomycetes</taxon>
        <taxon>Agaricomycetidae</taxon>
        <taxon>Agaricales</taxon>
        <taxon>Marasmiineae</taxon>
        <taxon>Mycenaceae</taxon>
        <taxon>Mycena</taxon>
    </lineage>
</organism>
<evidence type="ECO:0000313" key="8">
    <source>
        <dbReference type="EMBL" id="KAJ7772207.1"/>
    </source>
</evidence>